<evidence type="ECO:0000313" key="14">
    <source>
        <dbReference type="Proteomes" id="UP001474120"/>
    </source>
</evidence>
<organism evidence="13 14">
    <name type="scientific">Lutimonas vermicola</name>
    <dbReference type="NCBI Taxonomy" id="414288"/>
    <lineage>
        <taxon>Bacteria</taxon>
        <taxon>Pseudomonadati</taxon>
        <taxon>Bacteroidota</taxon>
        <taxon>Flavobacteriia</taxon>
        <taxon>Flavobacteriales</taxon>
        <taxon>Flavobacteriaceae</taxon>
        <taxon>Lutimonas</taxon>
    </lineage>
</organism>
<name>A0ABU9KZV0_9FLAO</name>
<evidence type="ECO:0000256" key="2">
    <source>
        <dbReference type="ARBA" id="ARBA00005916"/>
    </source>
</evidence>
<dbReference type="EMBL" id="JBCDNA010000001">
    <property type="protein sequence ID" value="MEL4455368.1"/>
    <property type="molecule type" value="Genomic_DNA"/>
</dbReference>
<feature type="site" description="Important for activity" evidence="8">
    <location>
        <position position="101"/>
    </location>
</feature>
<dbReference type="PANTHER" id="PTHR43013">
    <property type="entry name" value="GLUTAMYL-TRNA REDUCTASE"/>
    <property type="match status" value="1"/>
</dbReference>
<comment type="subunit">
    <text evidence="8">Homodimer.</text>
</comment>
<dbReference type="Gene3D" id="3.30.460.30">
    <property type="entry name" value="Glutamyl-tRNA reductase, N-terminal domain"/>
    <property type="match status" value="1"/>
</dbReference>
<dbReference type="PANTHER" id="PTHR43013:SF1">
    <property type="entry name" value="GLUTAMYL-TRNA REDUCTASE"/>
    <property type="match status" value="1"/>
</dbReference>
<dbReference type="InterPro" id="IPR015896">
    <property type="entry name" value="4pyrrol_synth_GluRdtase_dimer"/>
</dbReference>
<comment type="miscellaneous">
    <text evidence="8">During catalysis, the active site Cys acts as a nucleophile attacking the alpha-carbonyl group of tRNA-bound glutamate with the formation of a thioester intermediate between enzyme and glutamate, and the concomitant release of tRNA(Glu). The thioester intermediate is finally reduced by direct hydride transfer from NADPH, to form the product GSA.</text>
</comment>
<dbReference type="InterPro" id="IPR036453">
    <property type="entry name" value="GluRdtase_dimer_dom_sf"/>
</dbReference>
<dbReference type="InterPro" id="IPR036291">
    <property type="entry name" value="NAD(P)-bd_dom_sf"/>
</dbReference>
<dbReference type="InterPro" id="IPR036343">
    <property type="entry name" value="GluRdtase_N_sf"/>
</dbReference>
<feature type="binding site" evidence="8">
    <location>
        <begin position="116"/>
        <end position="118"/>
    </location>
    <ligand>
        <name>substrate</name>
    </ligand>
</feature>
<dbReference type="RefSeq" id="WP_342159187.1">
    <property type="nucleotide sequence ID" value="NZ_JBCDNA010000001.1"/>
</dbReference>
<dbReference type="PIRSF" id="PIRSF000445">
    <property type="entry name" value="4pyrrol_synth_GluRdtase"/>
    <property type="match status" value="1"/>
</dbReference>
<evidence type="ECO:0000256" key="8">
    <source>
        <dbReference type="HAMAP-Rule" id="MF_00087"/>
    </source>
</evidence>
<feature type="domain" description="Glutamyl-tRNA reductase N-terminal" evidence="12">
    <location>
        <begin position="13"/>
        <end position="158"/>
    </location>
</feature>
<evidence type="ECO:0000313" key="13">
    <source>
        <dbReference type="EMBL" id="MEL4455368.1"/>
    </source>
</evidence>
<feature type="binding site" evidence="8">
    <location>
        <position position="122"/>
    </location>
    <ligand>
        <name>substrate</name>
    </ligand>
</feature>
<evidence type="ECO:0000259" key="10">
    <source>
        <dbReference type="Pfam" id="PF00745"/>
    </source>
</evidence>
<dbReference type="Pfam" id="PF00745">
    <property type="entry name" value="GlutR_dimer"/>
    <property type="match status" value="1"/>
</dbReference>
<dbReference type="Pfam" id="PF05201">
    <property type="entry name" value="GlutR_N"/>
    <property type="match status" value="1"/>
</dbReference>
<dbReference type="InterPro" id="IPR018214">
    <property type="entry name" value="GluRdtase_CS"/>
</dbReference>
<evidence type="ECO:0000256" key="6">
    <source>
        <dbReference type="ARBA" id="ARBA00023244"/>
    </source>
</evidence>
<feature type="binding site" evidence="8">
    <location>
        <begin position="55"/>
        <end position="58"/>
    </location>
    <ligand>
        <name>substrate</name>
    </ligand>
</feature>
<evidence type="ECO:0000256" key="5">
    <source>
        <dbReference type="ARBA" id="ARBA00023002"/>
    </source>
</evidence>
<dbReference type="Pfam" id="PF01488">
    <property type="entry name" value="Shikimate_DH"/>
    <property type="match status" value="1"/>
</dbReference>
<dbReference type="PROSITE" id="PS00747">
    <property type="entry name" value="GLUTR"/>
    <property type="match status" value="1"/>
</dbReference>
<feature type="active site" description="Nucleophile" evidence="8">
    <location>
        <position position="56"/>
    </location>
</feature>
<dbReference type="SUPFAM" id="SSF51735">
    <property type="entry name" value="NAD(P)-binding Rossmann-fold domains"/>
    <property type="match status" value="1"/>
</dbReference>
<dbReference type="Proteomes" id="UP001474120">
    <property type="component" value="Unassembled WGS sequence"/>
</dbReference>
<keyword evidence="4 8" id="KW-0521">NADP</keyword>
<evidence type="ECO:0000256" key="7">
    <source>
        <dbReference type="ARBA" id="ARBA00047464"/>
    </source>
</evidence>
<feature type="binding site" evidence="8">
    <location>
        <begin position="191"/>
        <end position="196"/>
    </location>
    <ligand>
        <name>NADP(+)</name>
        <dbReference type="ChEBI" id="CHEBI:58349"/>
    </ligand>
</feature>
<reference evidence="13 14" key="1">
    <citation type="submission" date="2024-04" db="EMBL/GenBank/DDBJ databases">
        <title>whole genome sequencing of Lutimonas vermicola strain IMCC1616.</title>
        <authorList>
            <person name="Bae S.S."/>
        </authorList>
    </citation>
    <scope>NUCLEOTIDE SEQUENCE [LARGE SCALE GENOMIC DNA]</scope>
    <source>
        <strain evidence="13 14">IMCC1616</strain>
    </source>
</reference>
<comment type="similarity">
    <text evidence="2 8 9">Belongs to the glutamyl-tRNA reductase family.</text>
</comment>
<evidence type="ECO:0000256" key="3">
    <source>
        <dbReference type="ARBA" id="ARBA00012970"/>
    </source>
</evidence>
<dbReference type="InterPro" id="IPR006151">
    <property type="entry name" value="Shikm_DH/Glu-tRNA_Rdtase"/>
</dbReference>
<dbReference type="InterPro" id="IPR015895">
    <property type="entry name" value="4pyrrol_synth_GluRdtase_N"/>
</dbReference>
<evidence type="ECO:0000259" key="11">
    <source>
        <dbReference type="Pfam" id="PF01488"/>
    </source>
</evidence>
<comment type="caution">
    <text evidence="13">The sequence shown here is derived from an EMBL/GenBank/DDBJ whole genome shotgun (WGS) entry which is preliminary data.</text>
</comment>
<feature type="domain" description="Quinate/shikimate 5-dehydrogenase/glutamyl-tRNA reductase" evidence="11">
    <location>
        <begin position="178"/>
        <end position="301"/>
    </location>
</feature>
<dbReference type="NCBIfam" id="TIGR01035">
    <property type="entry name" value="hemA"/>
    <property type="match status" value="1"/>
</dbReference>
<comment type="catalytic activity">
    <reaction evidence="7 8 9">
        <text>(S)-4-amino-5-oxopentanoate + tRNA(Glu) + NADP(+) = L-glutamyl-tRNA(Glu) + NADPH + H(+)</text>
        <dbReference type="Rhea" id="RHEA:12344"/>
        <dbReference type="Rhea" id="RHEA-COMP:9663"/>
        <dbReference type="Rhea" id="RHEA-COMP:9680"/>
        <dbReference type="ChEBI" id="CHEBI:15378"/>
        <dbReference type="ChEBI" id="CHEBI:57501"/>
        <dbReference type="ChEBI" id="CHEBI:57783"/>
        <dbReference type="ChEBI" id="CHEBI:58349"/>
        <dbReference type="ChEBI" id="CHEBI:78442"/>
        <dbReference type="ChEBI" id="CHEBI:78520"/>
        <dbReference type="EC" id="1.2.1.70"/>
    </reaction>
</comment>
<dbReference type="Gene3D" id="3.40.50.720">
    <property type="entry name" value="NAD(P)-binding Rossmann-like Domain"/>
    <property type="match status" value="1"/>
</dbReference>
<evidence type="ECO:0000256" key="1">
    <source>
        <dbReference type="ARBA" id="ARBA00005059"/>
    </source>
</evidence>
<comment type="domain">
    <text evidence="8">Possesses an unusual extended V-shaped dimeric structure with each monomer consisting of three distinct domains arranged along a curved 'spinal' alpha-helix. The N-terminal catalytic domain specifically recognizes the glutamate moiety of the substrate. The second domain is the NADPH-binding domain, and the third C-terminal domain is responsible for dimerization.</text>
</comment>
<gene>
    <name evidence="8 13" type="primary">hemA</name>
    <name evidence="13" type="ORF">AABB81_05635</name>
</gene>
<comment type="function">
    <text evidence="8">Catalyzes the NADPH-dependent reduction of glutamyl-tRNA(Glu) to glutamate 1-semialdehyde (GSA).</text>
</comment>
<sequence length="416" mass="46860">MTKNSDCKKFYVIGLNYQKADVVTRSNFSLSKENQKQLLSEAKKINIKSVVILSTCNRIEIMGFAKHPFQLISLLCKYSKGTVEEFAKVSYVYKNSDAAEHVIRIATGIESQILGDYEIVGQLKDAFAMAKEADTVNAYLERLFNVALHASKETKNKTSISSGTTTVSYAAIQYIKENYSKKNPQNILVYGLGDIGQSTARSCAKYLKAHHITVINRTGSVAKELAEEVCLEVAEHDDLSEQVRFSDIVIVATGASNPTVTSDMISEEKKKLIIDLSIPRNADPEINDKENVKVIDVDVLSKKTKKTLEERKQQIPQVEKIIKKYKSEFYEWLMFRRSTPAINSLKKSLEVIQQDAISSHSKKHQDMDAELIEDVTSQMINKIVSKFAMHLKSENTQANQSIKVMKDVFNLEATEH</sequence>
<dbReference type="EC" id="1.2.1.70" evidence="3 8"/>
<keyword evidence="6 8" id="KW-0627">Porphyrin biosynthesis</keyword>
<dbReference type="HAMAP" id="MF_00087">
    <property type="entry name" value="Glu_tRNA_reductase"/>
    <property type="match status" value="1"/>
</dbReference>
<proteinExistence type="inferred from homology"/>
<accession>A0ABU9KZV0</accession>
<feature type="binding site" evidence="8">
    <location>
        <position position="111"/>
    </location>
    <ligand>
        <name>substrate</name>
    </ligand>
</feature>
<feature type="domain" description="Tetrapyrrole biosynthesis glutamyl-tRNA reductase dimerisation" evidence="10">
    <location>
        <begin position="317"/>
        <end position="411"/>
    </location>
</feature>
<dbReference type="InterPro" id="IPR000343">
    <property type="entry name" value="4pyrrol_synth_GluRdtase"/>
</dbReference>
<keyword evidence="5 8" id="KW-0560">Oxidoreductase</keyword>
<comment type="pathway">
    <text evidence="1 8 9">Porphyrin-containing compound metabolism; protoporphyrin-IX biosynthesis; 5-aminolevulinate from L-glutamyl-tRNA(Glu): step 1/2.</text>
</comment>
<dbReference type="SUPFAM" id="SSF69742">
    <property type="entry name" value="Glutamyl tRNA-reductase catalytic, N-terminal domain"/>
    <property type="match status" value="1"/>
</dbReference>
<evidence type="ECO:0000256" key="9">
    <source>
        <dbReference type="RuleBase" id="RU000584"/>
    </source>
</evidence>
<dbReference type="SUPFAM" id="SSF69075">
    <property type="entry name" value="Glutamyl tRNA-reductase dimerization domain"/>
    <property type="match status" value="1"/>
</dbReference>
<dbReference type="GO" id="GO:0008883">
    <property type="term" value="F:glutamyl-tRNA reductase activity"/>
    <property type="evidence" value="ECO:0007669"/>
    <property type="project" value="UniProtKB-EC"/>
</dbReference>
<protein>
    <recommendedName>
        <fullName evidence="3 8">Glutamyl-tRNA reductase</fullName>
        <shortName evidence="8">GluTR</shortName>
        <ecNumber evidence="3 8">1.2.1.70</ecNumber>
    </recommendedName>
</protein>
<evidence type="ECO:0000259" key="12">
    <source>
        <dbReference type="Pfam" id="PF05201"/>
    </source>
</evidence>
<keyword evidence="14" id="KW-1185">Reference proteome</keyword>
<evidence type="ECO:0000256" key="4">
    <source>
        <dbReference type="ARBA" id="ARBA00022857"/>
    </source>
</evidence>